<feature type="coiled-coil region" evidence="1">
    <location>
        <begin position="29"/>
        <end position="60"/>
    </location>
</feature>
<organism evidence="3 4">
    <name type="scientific">Planococcus kocurii</name>
    <dbReference type="NCBI Taxonomy" id="1374"/>
    <lineage>
        <taxon>Bacteria</taxon>
        <taxon>Bacillati</taxon>
        <taxon>Bacillota</taxon>
        <taxon>Bacilli</taxon>
        <taxon>Bacillales</taxon>
        <taxon>Caryophanaceae</taxon>
        <taxon>Planococcus</taxon>
    </lineage>
</organism>
<feature type="chain" id="PRO_5046102259" description="DUF3450 domain-containing protein" evidence="2">
    <location>
        <begin position="24"/>
        <end position="231"/>
    </location>
</feature>
<keyword evidence="4" id="KW-1185">Reference proteome</keyword>
<feature type="coiled-coil region" evidence="1">
    <location>
        <begin position="98"/>
        <end position="172"/>
    </location>
</feature>
<evidence type="ECO:0000313" key="3">
    <source>
        <dbReference type="EMBL" id="ALS80293.1"/>
    </source>
</evidence>
<dbReference type="EMBL" id="CP013661">
    <property type="protein sequence ID" value="ALS80293.1"/>
    <property type="molecule type" value="Genomic_DNA"/>
</dbReference>
<evidence type="ECO:0000256" key="1">
    <source>
        <dbReference type="SAM" id="Coils"/>
    </source>
</evidence>
<evidence type="ECO:0000313" key="4">
    <source>
        <dbReference type="Proteomes" id="UP000065533"/>
    </source>
</evidence>
<reference evidence="3" key="1">
    <citation type="submission" date="2016-01" db="EMBL/GenBank/DDBJ databases">
        <title>Complete genome of Planococcus kocurri type strain.</title>
        <authorList>
            <person name="See-Too W.S."/>
        </authorList>
    </citation>
    <scope>NUCLEOTIDE SEQUENCE [LARGE SCALE GENOMIC DNA]</scope>
    <source>
        <strain evidence="3">ATCC 43650</strain>
    </source>
</reference>
<dbReference type="Proteomes" id="UP000065533">
    <property type="component" value="Chromosome"/>
</dbReference>
<gene>
    <name evidence="3" type="ORF">AUO94_08710</name>
</gene>
<sequence length="231" mass="26621">MKKFVSMSLMLVLLTGVASPAFATSDKDYEEAIRMIEKTNLEIDKKIEKAVTEADELQAEYLLDIREIEEGGKIFDIQKEKNKILSEMEESKNDVNKQQKYEEKLLKLEAKLGEEQAKIEKEMKEISAEIEELTKIMILTEEKDSSKLNKQVNKLNEKLNKKSIKHAEITAEYTEDLNEVITKIYDVTLKMSAETIAKAASKGVEAECSWKLVRFADQWVWIDPIRVVGRR</sequence>
<evidence type="ECO:0000256" key="2">
    <source>
        <dbReference type="SAM" id="SignalP"/>
    </source>
</evidence>
<accession>A0ABM5X109</accession>
<protein>
    <recommendedName>
        <fullName evidence="5">DUF3450 domain-containing protein</fullName>
    </recommendedName>
</protein>
<name>A0ABM5X109_9BACL</name>
<feature type="signal peptide" evidence="2">
    <location>
        <begin position="1"/>
        <end position="23"/>
    </location>
</feature>
<keyword evidence="2" id="KW-0732">Signal</keyword>
<proteinExistence type="predicted"/>
<evidence type="ECO:0008006" key="5">
    <source>
        <dbReference type="Google" id="ProtNLM"/>
    </source>
</evidence>
<dbReference type="RefSeq" id="WP_058386904.1">
    <property type="nucleotide sequence ID" value="NZ_CP013661.2"/>
</dbReference>
<keyword evidence="1" id="KW-0175">Coiled coil</keyword>